<dbReference type="AlphaFoldDB" id="A0AA41YVG6"/>
<name>A0AA41YVG6_9HYPH</name>
<dbReference type="Gene3D" id="3.40.50.720">
    <property type="entry name" value="NAD(P)-binding Rossmann-like Domain"/>
    <property type="match status" value="1"/>
</dbReference>
<dbReference type="NCBIfam" id="NF004513">
    <property type="entry name" value="PRK05854.1"/>
    <property type="match status" value="1"/>
</dbReference>
<accession>A0AA41YVG6</accession>
<dbReference type="PANTHER" id="PTHR43157:SF31">
    <property type="entry name" value="PHOSPHATIDYLINOSITOL-GLYCAN BIOSYNTHESIS CLASS F PROTEIN"/>
    <property type="match status" value="1"/>
</dbReference>
<dbReference type="Pfam" id="PF00106">
    <property type="entry name" value="adh_short"/>
    <property type="match status" value="1"/>
</dbReference>
<dbReference type="RefSeq" id="WP_282585712.1">
    <property type="nucleotide sequence ID" value="NZ_JAMOIM010000009.1"/>
</dbReference>
<evidence type="ECO:0000313" key="3">
    <source>
        <dbReference type="Proteomes" id="UP001165667"/>
    </source>
</evidence>
<gene>
    <name evidence="2" type="ORF">M8523_15075</name>
</gene>
<dbReference type="EMBL" id="JAMOIM010000009">
    <property type="protein sequence ID" value="MCW6509344.1"/>
    <property type="molecule type" value="Genomic_DNA"/>
</dbReference>
<reference evidence="2" key="1">
    <citation type="submission" date="2022-05" db="EMBL/GenBank/DDBJ databases">
        <authorList>
            <person name="Pankratov T."/>
        </authorList>
    </citation>
    <scope>NUCLEOTIDE SEQUENCE</scope>
    <source>
        <strain evidence="2">BP6-180914</strain>
    </source>
</reference>
<organism evidence="2 3">
    <name type="scientific">Lichenifustis flavocetrariae</name>
    <dbReference type="NCBI Taxonomy" id="2949735"/>
    <lineage>
        <taxon>Bacteria</taxon>
        <taxon>Pseudomonadati</taxon>
        <taxon>Pseudomonadota</taxon>
        <taxon>Alphaproteobacteria</taxon>
        <taxon>Hyphomicrobiales</taxon>
        <taxon>Lichenihabitantaceae</taxon>
        <taxon>Lichenifustis</taxon>
    </lineage>
</organism>
<dbReference type="InterPro" id="IPR002347">
    <property type="entry name" value="SDR_fam"/>
</dbReference>
<evidence type="ECO:0000313" key="2">
    <source>
        <dbReference type="EMBL" id="MCW6509344.1"/>
    </source>
</evidence>
<proteinExistence type="predicted"/>
<dbReference type="SUPFAM" id="SSF51735">
    <property type="entry name" value="NAD(P)-binding Rossmann-fold domains"/>
    <property type="match status" value="1"/>
</dbReference>
<dbReference type="GO" id="GO:0016491">
    <property type="term" value="F:oxidoreductase activity"/>
    <property type="evidence" value="ECO:0007669"/>
    <property type="project" value="UniProtKB-KW"/>
</dbReference>
<dbReference type="PANTHER" id="PTHR43157">
    <property type="entry name" value="PHOSPHATIDYLINOSITOL-GLYCAN BIOSYNTHESIS CLASS F PROTEIN-RELATED"/>
    <property type="match status" value="1"/>
</dbReference>
<keyword evidence="1" id="KW-0560">Oxidoreductase</keyword>
<dbReference type="PRINTS" id="PR00081">
    <property type="entry name" value="GDHRDH"/>
</dbReference>
<evidence type="ECO:0000256" key="1">
    <source>
        <dbReference type="ARBA" id="ARBA00023002"/>
    </source>
</evidence>
<dbReference type="NCBIfam" id="NF004846">
    <property type="entry name" value="PRK06197.1"/>
    <property type="match status" value="1"/>
</dbReference>
<sequence>MAFRRDVPLPSQQGRVAIVTGGTGGLGLETAKVLAGAGAEVIVAGRNAGKGQQAVAEIRQKHPAAKVRFGLLDLASLDSIRSFATSIMSTHPALDLLINNAGVMAVPARHETRDGFELQFGTNYLGHFALTGLLLPALRRGKASRVVNLASLAHLRGRIDFADPQARRGYNAWKAYCQSKLAMLMFGLEFQRRSAALGWGVTGVSAHPGWAMTDIFKNGPTIGGGMGMKERLGLLLFPLFGQSAAAGAWPILFAATAPKIQAGGYYGPDGFYELKGRPKASRIAPQARNVDAAARLWDLSVDLTGVDPTRAI</sequence>
<dbReference type="PROSITE" id="PS00061">
    <property type="entry name" value="ADH_SHORT"/>
    <property type="match status" value="1"/>
</dbReference>
<comment type="caution">
    <text evidence="2">The sequence shown here is derived from an EMBL/GenBank/DDBJ whole genome shotgun (WGS) entry which is preliminary data.</text>
</comment>
<dbReference type="Proteomes" id="UP001165667">
    <property type="component" value="Unassembled WGS sequence"/>
</dbReference>
<dbReference type="InterPro" id="IPR036291">
    <property type="entry name" value="NAD(P)-bd_dom_sf"/>
</dbReference>
<protein>
    <submittedName>
        <fullName evidence="2">Oxidoreductase</fullName>
    </submittedName>
</protein>
<keyword evidence="3" id="KW-1185">Reference proteome</keyword>
<dbReference type="InterPro" id="IPR020904">
    <property type="entry name" value="Sc_DH/Rdtase_CS"/>
</dbReference>
<dbReference type="CDD" id="cd05327">
    <property type="entry name" value="retinol-DH_like_SDR_c_like"/>
    <property type="match status" value="1"/>
</dbReference>